<name>A0AAN8J4I0_PATCE</name>
<reference evidence="3 4" key="1">
    <citation type="submission" date="2024-01" db="EMBL/GenBank/DDBJ databases">
        <title>The genome of the rayed Mediterranean limpet Patella caerulea (Linnaeus, 1758).</title>
        <authorList>
            <person name="Anh-Thu Weber A."/>
            <person name="Halstead-Nussloch G."/>
        </authorList>
    </citation>
    <scope>NUCLEOTIDE SEQUENCE [LARGE SCALE GENOMIC DNA]</scope>
    <source>
        <strain evidence="3">AATW-2023a</strain>
        <tissue evidence="3">Whole specimen</tissue>
    </source>
</reference>
<dbReference type="Pfam" id="PF13621">
    <property type="entry name" value="Cupin_8"/>
    <property type="match status" value="1"/>
</dbReference>
<feature type="region of interest" description="Disordered" evidence="1">
    <location>
        <begin position="266"/>
        <end position="326"/>
    </location>
</feature>
<keyword evidence="4" id="KW-1185">Reference proteome</keyword>
<evidence type="ECO:0000256" key="1">
    <source>
        <dbReference type="SAM" id="MobiDB-lite"/>
    </source>
</evidence>
<feature type="compositionally biased region" description="Basic and acidic residues" evidence="1">
    <location>
        <begin position="287"/>
        <end position="322"/>
    </location>
</feature>
<dbReference type="EMBL" id="JAZGQO010000015">
    <property type="protein sequence ID" value="KAK6168605.1"/>
    <property type="molecule type" value="Genomic_DNA"/>
</dbReference>
<proteinExistence type="predicted"/>
<organism evidence="3 4">
    <name type="scientific">Patella caerulea</name>
    <name type="common">Rayed Mediterranean limpet</name>
    <dbReference type="NCBI Taxonomy" id="87958"/>
    <lineage>
        <taxon>Eukaryota</taxon>
        <taxon>Metazoa</taxon>
        <taxon>Spiralia</taxon>
        <taxon>Lophotrochozoa</taxon>
        <taxon>Mollusca</taxon>
        <taxon>Gastropoda</taxon>
        <taxon>Patellogastropoda</taxon>
        <taxon>Patelloidea</taxon>
        <taxon>Patellidae</taxon>
        <taxon>Patella</taxon>
    </lineage>
</organism>
<sequence>MISHIEYGEKIPADYKDIDVKHVDYNKYPTLREVEYFKVKVKAGDCLFIPTKWYWQVNSYGKTYSVDIEWYHRAKSVKDSDCKMTNTISNLNSVSFKDGPGSDINKQEVILHYLTSYLTGNKNFTHKQFENAIKKDKKLMEDMVEWNDEYEEITKEVFHILDVNKDRIFSLDDLDSLNPSILEDIGGLLEDRLQDYEDLMKDQQDEIKQVEELTAPKDKKSDVDVEKAVQDYLKDYLAQLQDVIHESIDEMAVTGQLPDIKQRFAEKQGQIGQKPDDSSTKTSQKKGGSEREKAKAKIKLEREKKKLKEKGESDLQKEKQKGESFVIVDDSIEEEIIADEEEDIAKKSDKTKPNIKPSKPKSKQEKIIKNDEL</sequence>
<dbReference type="AlphaFoldDB" id="A0AAN8J4I0"/>
<dbReference type="Gene3D" id="2.60.120.650">
    <property type="entry name" value="Cupin"/>
    <property type="match status" value="1"/>
</dbReference>
<dbReference type="InterPro" id="IPR041667">
    <property type="entry name" value="Cupin_8"/>
</dbReference>
<dbReference type="Proteomes" id="UP001347796">
    <property type="component" value="Unassembled WGS sequence"/>
</dbReference>
<protein>
    <recommendedName>
        <fullName evidence="2">Cupin-like domain-containing protein</fullName>
    </recommendedName>
</protein>
<gene>
    <name evidence="3" type="ORF">SNE40_019802</name>
</gene>
<dbReference type="SUPFAM" id="SSF51197">
    <property type="entry name" value="Clavaminate synthase-like"/>
    <property type="match status" value="1"/>
</dbReference>
<evidence type="ECO:0000313" key="4">
    <source>
        <dbReference type="Proteomes" id="UP001347796"/>
    </source>
</evidence>
<comment type="caution">
    <text evidence="3">The sequence shown here is derived from an EMBL/GenBank/DDBJ whole genome shotgun (WGS) entry which is preliminary data.</text>
</comment>
<feature type="region of interest" description="Disordered" evidence="1">
    <location>
        <begin position="339"/>
        <end position="373"/>
    </location>
</feature>
<evidence type="ECO:0000259" key="2">
    <source>
        <dbReference type="Pfam" id="PF13621"/>
    </source>
</evidence>
<accession>A0AAN8J4I0</accession>
<feature type="compositionally biased region" description="Basic and acidic residues" evidence="1">
    <location>
        <begin position="362"/>
        <end position="373"/>
    </location>
</feature>
<feature type="domain" description="Cupin-like" evidence="2">
    <location>
        <begin position="17"/>
        <end position="74"/>
    </location>
</feature>
<evidence type="ECO:0000313" key="3">
    <source>
        <dbReference type="EMBL" id="KAK6168605.1"/>
    </source>
</evidence>